<protein>
    <recommendedName>
        <fullName evidence="3">Proteinase inhibitor I42 chagasin domain-containing protein</fullName>
    </recommendedName>
</protein>
<name>A0A2V5L0V9_9MICC</name>
<accession>A0A2V5L0V9</accession>
<dbReference type="PANTHER" id="PTHR36530:SF1">
    <property type="entry name" value="AMOEBIASIN-1"/>
    <property type="match status" value="1"/>
</dbReference>
<feature type="domain" description="Proteinase inhibitor I42 chagasin" evidence="3">
    <location>
        <begin position="3"/>
        <end position="86"/>
    </location>
</feature>
<evidence type="ECO:0000259" key="3">
    <source>
        <dbReference type="Pfam" id="PF09394"/>
    </source>
</evidence>
<dbReference type="InterPro" id="IPR052781">
    <property type="entry name" value="Cys_protease_inhibitor_I42"/>
</dbReference>
<reference evidence="4 5" key="1">
    <citation type="submission" date="2018-05" db="EMBL/GenBank/DDBJ databases">
        <title>Genetic diversity of glacier-inhabiting Cryobacterium bacteria in China and description of Cryobacterium mengkeensis sp. nov. and Arthrobacter glacialis sp. nov.</title>
        <authorList>
            <person name="Liu Q."/>
            <person name="Xin Y.-H."/>
        </authorList>
    </citation>
    <scope>NUCLEOTIDE SEQUENCE [LARGE SCALE GENOMIC DNA]</scope>
    <source>
        <strain evidence="4 5">LI2</strain>
    </source>
</reference>
<gene>
    <name evidence="4" type="ORF">CVV68_21130</name>
</gene>
<dbReference type="GO" id="GO:0004869">
    <property type="term" value="F:cysteine-type endopeptidase inhibitor activity"/>
    <property type="evidence" value="ECO:0007669"/>
    <property type="project" value="UniProtKB-KW"/>
</dbReference>
<dbReference type="AlphaFoldDB" id="A0A2V5L0V9"/>
<keyword evidence="1" id="KW-0646">Protease inhibitor</keyword>
<dbReference type="EMBL" id="QJVD01000041">
    <property type="protein sequence ID" value="PYI64725.1"/>
    <property type="molecule type" value="Genomic_DNA"/>
</dbReference>
<dbReference type="Proteomes" id="UP000247832">
    <property type="component" value="Unassembled WGS sequence"/>
</dbReference>
<dbReference type="InterPro" id="IPR036331">
    <property type="entry name" value="Chagasin-like_sf"/>
</dbReference>
<evidence type="ECO:0000256" key="2">
    <source>
        <dbReference type="ARBA" id="ARBA00022704"/>
    </source>
</evidence>
<sequence>MITVHTGETFAVELPATPATGYQWQATGVPAGMEATAGSFQPDARDARAVPAAGRQVFHFKAGAPGTLELHFELKRSWETEPARRHTEEVLVLPQQGLTSGA</sequence>
<dbReference type="SUPFAM" id="SSF141066">
    <property type="entry name" value="ICP-like"/>
    <property type="match status" value="1"/>
</dbReference>
<dbReference type="Pfam" id="PF09394">
    <property type="entry name" value="Inhibitor_I42"/>
    <property type="match status" value="1"/>
</dbReference>
<dbReference type="Gene3D" id="2.60.40.2020">
    <property type="match status" value="1"/>
</dbReference>
<comment type="caution">
    <text evidence="4">The sequence shown here is derived from an EMBL/GenBank/DDBJ whole genome shotgun (WGS) entry which is preliminary data.</text>
</comment>
<organism evidence="4 5">
    <name type="scientific">Arthrobacter livingstonensis</name>
    <dbReference type="NCBI Taxonomy" id="670078"/>
    <lineage>
        <taxon>Bacteria</taxon>
        <taxon>Bacillati</taxon>
        <taxon>Actinomycetota</taxon>
        <taxon>Actinomycetes</taxon>
        <taxon>Micrococcales</taxon>
        <taxon>Micrococcaceae</taxon>
        <taxon>Arthrobacter</taxon>
    </lineage>
</organism>
<dbReference type="RefSeq" id="WP_110502970.1">
    <property type="nucleotide sequence ID" value="NZ_QJVD01000041.1"/>
</dbReference>
<dbReference type="InterPro" id="IPR018990">
    <property type="entry name" value="Prot_inh_I42_chagasin"/>
</dbReference>
<dbReference type="PANTHER" id="PTHR36530">
    <property type="entry name" value="INHIBITOR OF CYSTEINE PEPTIDASE"/>
    <property type="match status" value="1"/>
</dbReference>
<evidence type="ECO:0000313" key="4">
    <source>
        <dbReference type="EMBL" id="PYI64725.1"/>
    </source>
</evidence>
<evidence type="ECO:0000313" key="5">
    <source>
        <dbReference type="Proteomes" id="UP000247832"/>
    </source>
</evidence>
<proteinExistence type="predicted"/>
<evidence type="ECO:0000256" key="1">
    <source>
        <dbReference type="ARBA" id="ARBA00022690"/>
    </source>
</evidence>
<dbReference type="OrthoDB" id="3556586at2"/>
<keyword evidence="5" id="KW-1185">Reference proteome</keyword>
<keyword evidence="2" id="KW-0789">Thiol protease inhibitor</keyword>